<keyword evidence="2 4" id="KW-0863">Zinc-finger</keyword>
<dbReference type="InterPro" id="IPR003656">
    <property type="entry name" value="Znf_BED"/>
</dbReference>
<dbReference type="AlphaFoldDB" id="A0ABD3D4J3"/>
<feature type="region of interest" description="Disordered" evidence="5">
    <location>
        <begin position="1"/>
        <end position="26"/>
    </location>
</feature>
<sequence length="250" mass="28144">MEDAMVENDVEINNQSEASVGEKRKSEGKLRSKVWQHFTKIVKEDGKCDKCQCNHCQKLFNYSSRNGTTYLLRHITDGKCPIFQKENSEITISDNSLSQNSNTNAGLLPWKSDGPSSAQQCTDDEVELVPNLESQPLDDPTPVLSSSRSSEIPVKSAWMNECRSCVDKLVELVNGNLLAAGAGPDYSISAALLCLNEMEDIPQTSEMYLDAIEILQDAAERECLICLPPEPRRRWMQRVLHRRHPLRYSV</sequence>
<evidence type="ECO:0000256" key="3">
    <source>
        <dbReference type="ARBA" id="ARBA00022833"/>
    </source>
</evidence>
<feature type="domain" description="BED-type" evidence="6">
    <location>
        <begin position="29"/>
        <end position="87"/>
    </location>
</feature>
<evidence type="ECO:0000256" key="5">
    <source>
        <dbReference type="SAM" id="MobiDB-lite"/>
    </source>
</evidence>
<dbReference type="PANTHER" id="PTHR34396:SF10">
    <property type="entry name" value="BED-TYPE DOMAIN-CONTAINING PROTEIN"/>
    <property type="match status" value="1"/>
</dbReference>
<keyword evidence="8" id="KW-1185">Reference proteome</keyword>
<keyword evidence="1" id="KW-0479">Metal-binding</keyword>
<feature type="compositionally biased region" description="Acidic residues" evidence="5">
    <location>
        <begin position="1"/>
        <end position="10"/>
    </location>
</feature>
<reference evidence="8" key="1">
    <citation type="journal article" date="2024" name="IScience">
        <title>Strigolactones Initiate the Formation of Haustorium-like Structures in Castilleja.</title>
        <authorList>
            <person name="Buerger M."/>
            <person name="Peterson D."/>
            <person name="Chory J."/>
        </authorList>
    </citation>
    <scope>NUCLEOTIDE SEQUENCE [LARGE SCALE GENOMIC DNA]</scope>
</reference>
<dbReference type="GO" id="GO:0008270">
    <property type="term" value="F:zinc ion binding"/>
    <property type="evidence" value="ECO:0007669"/>
    <property type="project" value="UniProtKB-KW"/>
</dbReference>
<dbReference type="InterPro" id="IPR053031">
    <property type="entry name" value="Cuticle_assoc_protein"/>
</dbReference>
<name>A0ABD3D4J3_9LAMI</name>
<dbReference type="InterPro" id="IPR036236">
    <property type="entry name" value="Znf_C2H2_sf"/>
</dbReference>
<keyword evidence="3" id="KW-0862">Zinc</keyword>
<evidence type="ECO:0000259" key="6">
    <source>
        <dbReference type="PROSITE" id="PS50808"/>
    </source>
</evidence>
<evidence type="ECO:0000256" key="4">
    <source>
        <dbReference type="PROSITE-ProRule" id="PRU00027"/>
    </source>
</evidence>
<gene>
    <name evidence="7" type="ORF">CASFOL_019211</name>
</gene>
<dbReference type="EMBL" id="JAVIJP010000026">
    <property type="protein sequence ID" value="KAL3636912.1"/>
    <property type="molecule type" value="Genomic_DNA"/>
</dbReference>
<accession>A0ABD3D4J3</accession>
<evidence type="ECO:0000313" key="7">
    <source>
        <dbReference type="EMBL" id="KAL3636912.1"/>
    </source>
</evidence>
<proteinExistence type="predicted"/>
<dbReference type="SUPFAM" id="SSF57667">
    <property type="entry name" value="beta-beta-alpha zinc fingers"/>
    <property type="match status" value="1"/>
</dbReference>
<comment type="caution">
    <text evidence="7">The sequence shown here is derived from an EMBL/GenBank/DDBJ whole genome shotgun (WGS) entry which is preliminary data.</text>
</comment>
<dbReference type="PANTHER" id="PTHR34396">
    <property type="entry name" value="OS03G0264950 PROTEIN-RELATED"/>
    <property type="match status" value="1"/>
</dbReference>
<evidence type="ECO:0000256" key="2">
    <source>
        <dbReference type="ARBA" id="ARBA00022771"/>
    </source>
</evidence>
<protein>
    <recommendedName>
        <fullName evidence="6">BED-type domain-containing protein</fullName>
    </recommendedName>
</protein>
<dbReference type="SMART" id="SM00614">
    <property type="entry name" value="ZnF_BED"/>
    <property type="match status" value="1"/>
</dbReference>
<evidence type="ECO:0000313" key="8">
    <source>
        <dbReference type="Proteomes" id="UP001632038"/>
    </source>
</evidence>
<dbReference type="Proteomes" id="UP001632038">
    <property type="component" value="Unassembled WGS sequence"/>
</dbReference>
<organism evidence="7 8">
    <name type="scientific">Castilleja foliolosa</name>
    <dbReference type="NCBI Taxonomy" id="1961234"/>
    <lineage>
        <taxon>Eukaryota</taxon>
        <taxon>Viridiplantae</taxon>
        <taxon>Streptophyta</taxon>
        <taxon>Embryophyta</taxon>
        <taxon>Tracheophyta</taxon>
        <taxon>Spermatophyta</taxon>
        <taxon>Magnoliopsida</taxon>
        <taxon>eudicotyledons</taxon>
        <taxon>Gunneridae</taxon>
        <taxon>Pentapetalae</taxon>
        <taxon>asterids</taxon>
        <taxon>lamiids</taxon>
        <taxon>Lamiales</taxon>
        <taxon>Orobanchaceae</taxon>
        <taxon>Pedicularideae</taxon>
        <taxon>Castillejinae</taxon>
        <taxon>Castilleja</taxon>
    </lineage>
</organism>
<dbReference type="Pfam" id="PF02892">
    <property type="entry name" value="zf-BED"/>
    <property type="match status" value="1"/>
</dbReference>
<evidence type="ECO:0000256" key="1">
    <source>
        <dbReference type="ARBA" id="ARBA00022723"/>
    </source>
</evidence>
<dbReference type="PROSITE" id="PS50808">
    <property type="entry name" value="ZF_BED"/>
    <property type="match status" value="1"/>
</dbReference>